<dbReference type="Gene3D" id="3.20.20.80">
    <property type="entry name" value="Glycosidases"/>
    <property type="match status" value="1"/>
</dbReference>
<evidence type="ECO:0000313" key="4">
    <source>
        <dbReference type="Proteomes" id="UP001524547"/>
    </source>
</evidence>
<dbReference type="GO" id="GO:0016787">
    <property type="term" value="F:hydrolase activity"/>
    <property type="evidence" value="ECO:0007669"/>
    <property type="project" value="UniProtKB-KW"/>
</dbReference>
<dbReference type="EMBL" id="JAMZEJ010000001">
    <property type="protein sequence ID" value="MCQ8239312.1"/>
    <property type="molecule type" value="Genomic_DNA"/>
</dbReference>
<dbReference type="InterPro" id="IPR024655">
    <property type="entry name" value="Asl1_glyco_hydro_catalytic"/>
</dbReference>
<evidence type="ECO:0000256" key="1">
    <source>
        <dbReference type="SAM" id="SignalP"/>
    </source>
</evidence>
<feature type="signal peptide" evidence="1">
    <location>
        <begin position="1"/>
        <end position="23"/>
    </location>
</feature>
<keyword evidence="1" id="KW-0732">Signal</keyword>
<feature type="domain" description="Asl1-like glycosyl hydrolase catalytic" evidence="2">
    <location>
        <begin position="29"/>
        <end position="274"/>
    </location>
</feature>
<organism evidence="3 4">
    <name type="scientific">Rhizosaccharibacter radicis</name>
    <dbReference type="NCBI Taxonomy" id="2782605"/>
    <lineage>
        <taxon>Bacteria</taxon>
        <taxon>Pseudomonadati</taxon>
        <taxon>Pseudomonadota</taxon>
        <taxon>Alphaproteobacteria</taxon>
        <taxon>Acetobacterales</taxon>
        <taxon>Acetobacteraceae</taxon>
        <taxon>Rhizosaccharibacter</taxon>
    </lineage>
</organism>
<dbReference type="SUPFAM" id="SSF51445">
    <property type="entry name" value="(Trans)glycosidases"/>
    <property type="match status" value="1"/>
</dbReference>
<feature type="chain" id="PRO_5046153287" evidence="1">
    <location>
        <begin position="24"/>
        <end position="279"/>
    </location>
</feature>
<dbReference type="InterPro" id="IPR017853">
    <property type="entry name" value="GH"/>
</dbReference>
<dbReference type="Proteomes" id="UP001524547">
    <property type="component" value="Unassembled WGS sequence"/>
</dbReference>
<evidence type="ECO:0000313" key="3">
    <source>
        <dbReference type="EMBL" id="MCQ8239312.1"/>
    </source>
</evidence>
<keyword evidence="4" id="KW-1185">Reference proteome</keyword>
<gene>
    <name evidence="3" type="ORF">NFI88_00470</name>
</gene>
<evidence type="ECO:0000259" key="2">
    <source>
        <dbReference type="Pfam" id="PF11790"/>
    </source>
</evidence>
<accession>A0ABT1VSI9</accession>
<dbReference type="PANTHER" id="PTHR34154">
    <property type="entry name" value="ALKALI-SENSITIVE LINKAGE PROTEIN 1"/>
    <property type="match status" value="1"/>
</dbReference>
<dbReference type="PANTHER" id="PTHR34154:SF3">
    <property type="entry name" value="ALKALI-SENSITIVE LINKAGE PROTEIN 1"/>
    <property type="match status" value="1"/>
</dbReference>
<name>A0ABT1VSI9_9PROT</name>
<dbReference type="InterPro" id="IPR053183">
    <property type="entry name" value="ASL1"/>
</dbReference>
<reference evidence="3 4" key="1">
    <citation type="submission" date="2022-06" db="EMBL/GenBank/DDBJ databases">
        <title>Rhizosaccharibacter gen. nov. sp. nov. KSS12, endophytic bacteria isolated from sugarcane.</title>
        <authorList>
            <person name="Pitiwittayakul N."/>
        </authorList>
    </citation>
    <scope>NUCLEOTIDE SEQUENCE [LARGE SCALE GENOMIC DNA]</scope>
    <source>
        <strain evidence="3 4">KSS12</strain>
    </source>
</reference>
<proteinExistence type="predicted"/>
<dbReference type="Pfam" id="PF11790">
    <property type="entry name" value="Glyco_hydro_cc"/>
    <property type="match status" value="1"/>
</dbReference>
<sequence length="279" mass="31051">MSTRRFLLPLLAAAALAASPAVAKSAKRGVAYDFTDPADVQALSPGVSWYYDWAGLPEKPITADVLIKAGMDFYPMLWNGSFDPNQVTTLLLQNPFVHYLLVLNEPNLTGQANMTPQQAAQLWPTFEAISARTGVKIVGPQMTWGTMANYGDPVAWLDAFYAAYESDHGGRAPQIDYLGFHWYDYGLAGQLDRLKKYGKPFWVTEFANWHSQKDGAQIDTLAKQEAQMKDMVATLEGRADVFRYAWFTGRWSPDPHFTSLLGASGKLTALGQYYLSLPY</sequence>
<dbReference type="RefSeq" id="WP_422918059.1">
    <property type="nucleotide sequence ID" value="NZ_JAMZEJ010000001.1"/>
</dbReference>
<keyword evidence="3" id="KW-0378">Hydrolase</keyword>
<comment type="caution">
    <text evidence="3">The sequence shown here is derived from an EMBL/GenBank/DDBJ whole genome shotgun (WGS) entry which is preliminary data.</text>
</comment>
<protein>
    <submittedName>
        <fullName evidence="3">Glycoside hydrolase family protein</fullName>
    </submittedName>
</protein>